<dbReference type="CDD" id="cd03224">
    <property type="entry name" value="ABC_TM1139_LivF_branched"/>
    <property type="match status" value="1"/>
</dbReference>
<evidence type="ECO:0000256" key="2">
    <source>
        <dbReference type="ARBA" id="ARBA00022448"/>
    </source>
</evidence>
<dbReference type="PROSITE" id="PS50893">
    <property type="entry name" value="ABC_TRANSPORTER_2"/>
    <property type="match status" value="1"/>
</dbReference>
<proteinExistence type="inferred from homology"/>
<dbReference type="STRING" id="996342.SAMN05443551_1070"/>
<sequence>MSHIARIENLHAGYGRAEVLFGIDMQVRQGAVTTLMGRNGMGKSTTIRCLMGLLTPREGSIHISGKDMTGAPPFKVAQAGLGLVPEGRQVFPSLSVVENLRATARPRADGWTEERIFEAFPRLAERKGHYGFQLSGGEQQMLAIGRALMTNPDLLVLDEATEGLAPLIREEIWSMLDRLKQTGLSILLVDKNLDELARISDQYYVIEKGKIVWSGDAAAFGAERTKVEQYLHL</sequence>
<dbReference type="Gene3D" id="3.40.50.300">
    <property type="entry name" value="P-loop containing nucleotide triphosphate hydrolases"/>
    <property type="match status" value="1"/>
</dbReference>
<reference evidence="7 8" key="1">
    <citation type="submission" date="2016-11" db="EMBL/GenBank/DDBJ databases">
        <authorList>
            <person name="Jaros S."/>
            <person name="Januszkiewicz K."/>
            <person name="Wedrychowicz H."/>
        </authorList>
    </citation>
    <scope>NUCLEOTIDE SEQUENCE [LARGE SCALE GENOMIC DNA]</scope>
    <source>
        <strain evidence="7 8">DSM 29431</strain>
    </source>
</reference>
<dbReference type="OrthoDB" id="9806149at2"/>
<evidence type="ECO:0000313" key="8">
    <source>
        <dbReference type="Proteomes" id="UP000184221"/>
    </source>
</evidence>
<dbReference type="GO" id="GO:0015807">
    <property type="term" value="P:L-amino acid transport"/>
    <property type="evidence" value="ECO:0007669"/>
    <property type="project" value="TreeGrafter"/>
</dbReference>
<keyword evidence="2" id="KW-0813">Transport</keyword>
<keyword evidence="5" id="KW-0029">Amino-acid transport</keyword>
<dbReference type="EMBL" id="FQXC01000001">
    <property type="protein sequence ID" value="SHG93850.1"/>
    <property type="molecule type" value="Genomic_DNA"/>
</dbReference>
<dbReference type="InterPro" id="IPR052156">
    <property type="entry name" value="BCAA_Transport_ATP-bd_LivF"/>
</dbReference>
<evidence type="ECO:0000256" key="4">
    <source>
        <dbReference type="ARBA" id="ARBA00022840"/>
    </source>
</evidence>
<dbReference type="PANTHER" id="PTHR43820:SF2">
    <property type="entry name" value="ABC TRANSPORTER ATP-BINDING PROTEIN"/>
    <property type="match status" value="1"/>
</dbReference>
<dbReference type="Proteomes" id="UP000184221">
    <property type="component" value="Unassembled WGS sequence"/>
</dbReference>
<keyword evidence="3" id="KW-0547">Nucleotide-binding</keyword>
<gene>
    <name evidence="7" type="ORF">SAMN05443551_1070</name>
</gene>
<dbReference type="GO" id="GO:0016887">
    <property type="term" value="F:ATP hydrolysis activity"/>
    <property type="evidence" value="ECO:0007669"/>
    <property type="project" value="InterPro"/>
</dbReference>
<dbReference type="InterPro" id="IPR027417">
    <property type="entry name" value="P-loop_NTPase"/>
</dbReference>
<dbReference type="PROSITE" id="PS00211">
    <property type="entry name" value="ABC_TRANSPORTER_1"/>
    <property type="match status" value="1"/>
</dbReference>
<dbReference type="InterPro" id="IPR017871">
    <property type="entry name" value="ABC_transporter-like_CS"/>
</dbReference>
<feature type="domain" description="ABC transporter" evidence="6">
    <location>
        <begin position="5"/>
        <end position="233"/>
    </location>
</feature>
<organism evidence="7 8">
    <name type="scientific">Marivita hallyeonensis</name>
    <dbReference type="NCBI Taxonomy" id="996342"/>
    <lineage>
        <taxon>Bacteria</taxon>
        <taxon>Pseudomonadati</taxon>
        <taxon>Pseudomonadota</taxon>
        <taxon>Alphaproteobacteria</taxon>
        <taxon>Rhodobacterales</taxon>
        <taxon>Roseobacteraceae</taxon>
        <taxon>Marivita</taxon>
    </lineage>
</organism>
<dbReference type="RefSeq" id="WP_072776418.1">
    <property type="nucleotide sequence ID" value="NZ_FQXC01000001.1"/>
</dbReference>
<dbReference type="InterPro" id="IPR003439">
    <property type="entry name" value="ABC_transporter-like_ATP-bd"/>
</dbReference>
<protein>
    <submittedName>
        <fullName evidence="7">Amino acid/amide ABC transporter ATP-binding protein 2, HAAT family</fullName>
    </submittedName>
</protein>
<dbReference type="GO" id="GO:0005524">
    <property type="term" value="F:ATP binding"/>
    <property type="evidence" value="ECO:0007669"/>
    <property type="project" value="UniProtKB-KW"/>
</dbReference>
<dbReference type="GO" id="GO:0015658">
    <property type="term" value="F:branched-chain amino acid transmembrane transporter activity"/>
    <property type="evidence" value="ECO:0007669"/>
    <property type="project" value="TreeGrafter"/>
</dbReference>
<dbReference type="SMART" id="SM00382">
    <property type="entry name" value="AAA"/>
    <property type="match status" value="1"/>
</dbReference>
<evidence type="ECO:0000259" key="6">
    <source>
        <dbReference type="PROSITE" id="PS50893"/>
    </source>
</evidence>
<keyword evidence="4 7" id="KW-0067">ATP-binding</keyword>
<dbReference type="InterPro" id="IPR003593">
    <property type="entry name" value="AAA+_ATPase"/>
</dbReference>
<dbReference type="Pfam" id="PF00005">
    <property type="entry name" value="ABC_tran"/>
    <property type="match status" value="1"/>
</dbReference>
<name>A0A1M5NWG9_9RHOB</name>
<comment type="similarity">
    <text evidence="1">Belongs to the ABC transporter superfamily.</text>
</comment>
<evidence type="ECO:0000256" key="3">
    <source>
        <dbReference type="ARBA" id="ARBA00022741"/>
    </source>
</evidence>
<dbReference type="SUPFAM" id="SSF52540">
    <property type="entry name" value="P-loop containing nucleoside triphosphate hydrolases"/>
    <property type="match status" value="1"/>
</dbReference>
<dbReference type="AlphaFoldDB" id="A0A1M5NWG9"/>
<accession>A0A1M5NWG9</accession>
<dbReference type="PANTHER" id="PTHR43820">
    <property type="entry name" value="HIGH-AFFINITY BRANCHED-CHAIN AMINO ACID TRANSPORT ATP-BINDING PROTEIN LIVF"/>
    <property type="match status" value="1"/>
</dbReference>
<evidence type="ECO:0000256" key="1">
    <source>
        <dbReference type="ARBA" id="ARBA00005417"/>
    </source>
</evidence>
<keyword evidence="8" id="KW-1185">Reference proteome</keyword>
<evidence type="ECO:0000256" key="5">
    <source>
        <dbReference type="ARBA" id="ARBA00022970"/>
    </source>
</evidence>
<evidence type="ECO:0000313" key="7">
    <source>
        <dbReference type="EMBL" id="SHG93850.1"/>
    </source>
</evidence>